<evidence type="ECO:0000256" key="1">
    <source>
        <dbReference type="SAM" id="MobiDB-lite"/>
    </source>
</evidence>
<dbReference type="InParanoid" id="A0A409V8B7"/>
<feature type="compositionally biased region" description="Basic and acidic residues" evidence="1">
    <location>
        <begin position="24"/>
        <end position="38"/>
    </location>
</feature>
<dbReference type="Proteomes" id="UP000284842">
    <property type="component" value="Unassembled WGS sequence"/>
</dbReference>
<sequence>MARVQDPTCPIKFVLLSTPQPQHPEPKAPDPESKDSKSKPSGLQDEWRSAIHEHFTMKGLSSPFVLVEGRFGESGLVMDNLECDCVVSPANSFGIMDGGFDLALSRHLHMPASPGSVEADGDFWGLTNHVQRYLEEEWNGYIPPGNCMIVPLPQSHPSQRTDNTSRSHIYGIHALAILPTMRVPQDVSWHKDLVYNAVWALMSAVERWNRKAHNIIDTTRDTVDLETCTSPPFGALGEGETSNSYMRRSLSRSPIRSILMTGLGTGTGNITPGRCAQQVVLAVKHFYYWGISERPRWNHDALKERNEEVEGTIWK</sequence>
<dbReference type="OrthoDB" id="6082470at2759"/>
<proteinExistence type="predicted"/>
<dbReference type="Gene3D" id="3.40.220.10">
    <property type="entry name" value="Leucine Aminopeptidase, subunit E, domain 1"/>
    <property type="match status" value="1"/>
</dbReference>
<dbReference type="AlphaFoldDB" id="A0A409V8B7"/>
<keyword evidence="3" id="KW-1185">Reference proteome</keyword>
<evidence type="ECO:0000313" key="3">
    <source>
        <dbReference type="Proteomes" id="UP000284842"/>
    </source>
</evidence>
<comment type="caution">
    <text evidence="2">The sequence shown here is derived from an EMBL/GenBank/DDBJ whole genome shotgun (WGS) entry which is preliminary data.</text>
</comment>
<dbReference type="InterPro" id="IPR043472">
    <property type="entry name" value="Macro_dom-like"/>
</dbReference>
<reference evidence="2 3" key="1">
    <citation type="journal article" date="2018" name="Evol. Lett.">
        <title>Horizontal gene cluster transfer increased hallucinogenic mushroom diversity.</title>
        <authorList>
            <person name="Reynolds H.T."/>
            <person name="Vijayakumar V."/>
            <person name="Gluck-Thaler E."/>
            <person name="Korotkin H.B."/>
            <person name="Matheny P.B."/>
            <person name="Slot J.C."/>
        </authorList>
    </citation>
    <scope>NUCLEOTIDE SEQUENCE [LARGE SCALE GENOMIC DNA]</scope>
    <source>
        <strain evidence="2 3">2629</strain>
    </source>
</reference>
<dbReference type="EMBL" id="NHTK01006137">
    <property type="protein sequence ID" value="PPQ62766.1"/>
    <property type="molecule type" value="Genomic_DNA"/>
</dbReference>
<gene>
    <name evidence="2" type="ORF">CVT24_000460</name>
</gene>
<protein>
    <recommendedName>
        <fullName evidence="4">Macro-like domain-containing protein</fullName>
    </recommendedName>
</protein>
<organism evidence="2 3">
    <name type="scientific">Panaeolus cyanescens</name>
    <dbReference type="NCBI Taxonomy" id="181874"/>
    <lineage>
        <taxon>Eukaryota</taxon>
        <taxon>Fungi</taxon>
        <taxon>Dikarya</taxon>
        <taxon>Basidiomycota</taxon>
        <taxon>Agaricomycotina</taxon>
        <taxon>Agaricomycetes</taxon>
        <taxon>Agaricomycetidae</taxon>
        <taxon>Agaricales</taxon>
        <taxon>Agaricineae</taxon>
        <taxon>Galeropsidaceae</taxon>
        <taxon>Panaeolus</taxon>
    </lineage>
</organism>
<evidence type="ECO:0000313" key="2">
    <source>
        <dbReference type="EMBL" id="PPQ62766.1"/>
    </source>
</evidence>
<evidence type="ECO:0008006" key="4">
    <source>
        <dbReference type="Google" id="ProtNLM"/>
    </source>
</evidence>
<dbReference type="SUPFAM" id="SSF52949">
    <property type="entry name" value="Macro domain-like"/>
    <property type="match status" value="1"/>
</dbReference>
<feature type="region of interest" description="Disordered" evidence="1">
    <location>
        <begin position="1"/>
        <end position="44"/>
    </location>
</feature>
<dbReference type="STRING" id="181874.A0A409V8B7"/>
<name>A0A409V8B7_9AGAR</name>
<accession>A0A409V8B7</accession>